<keyword evidence="9" id="KW-1185">Reference proteome</keyword>
<dbReference type="EC" id="1.8.1.4" evidence="8"/>
<evidence type="ECO:0000259" key="7">
    <source>
        <dbReference type="Pfam" id="PF02852"/>
    </source>
</evidence>
<organism evidence="8 9">
    <name type="scientific">Natrinema limicola JCM 13563</name>
    <dbReference type="NCBI Taxonomy" id="1230457"/>
    <lineage>
        <taxon>Archaea</taxon>
        <taxon>Methanobacteriati</taxon>
        <taxon>Methanobacteriota</taxon>
        <taxon>Stenosarchaea group</taxon>
        <taxon>Halobacteria</taxon>
        <taxon>Halobacteriales</taxon>
        <taxon>Natrialbaceae</taxon>
        <taxon>Natrinema</taxon>
    </lineage>
</organism>
<dbReference type="PANTHER" id="PTHR22912:SF151">
    <property type="entry name" value="DIHYDROLIPOYL DEHYDROGENASE, MITOCHONDRIAL"/>
    <property type="match status" value="1"/>
</dbReference>
<sequence>MPFAVFASPEVAGVGAREETLRDAGLEYATRTYQYDQTARGSAMNADGFVKVIIDLDGEILGCHIIGPDAADLIQEVVVAMKAGTGTVQDIRDSVHIHPALSEVVQRAFSGQFSRGRNSRHSH</sequence>
<dbReference type="AlphaFoldDB" id="M0C374"/>
<dbReference type="InterPro" id="IPR050151">
    <property type="entry name" value="Class-I_Pyr_Nuc-Dis_Oxidored"/>
</dbReference>
<evidence type="ECO:0000313" key="8">
    <source>
        <dbReference type="EMBL" id="ELZ17103.1"/>
    </source>
</evidence>
<gene>
    <name evidence="8" type="ORF">C476_16240</name>
</gene>
<dbReference type="InterPro" id="IPR004099">
    <property type="entry name" value="Pyr_nucl-diS_OxRdtase_dimer"/>
</dbReference>
<protein>
    <submittedName>
        <fullName evidence="8">Dihydrolipoamide dehydrogenase</fullName>
        <ecNumber evidence="8">1.8.1.4</ecNumber>
    </submittedName>
</protein>
<comment type="cofactor">
    <cofactor evidence="1">
        <name>FAD</name>
        <dbReference type="ChEBI" id="CHEBI:57692"/>
    </cofactor>
</comment>
<evidence type="ECO:0000256" key="2">
    <source>
        <dbReference type="ARBA" id="ARBA00007532"/>
    </source>
</evidence>
<dbReference type="InterPro" id="IPR016156">
    <property type="entry name" value="FAD/NAD-linked_Rdtase_dimer_sf"/>
</dbReference>
<dbReference type="Pfam" id="PF02852">
    <property type="entry name" value="Pyr_redox_dim"/>
    <property type="match status" value="1"/>
</dbReference>
<dbReference type="Gene3D" id="3.30.390.30">
    <property type="match status" value="1"/>
</dbReference>
<comment type="caution">
    <text evidence="8">The sequence shown here is derived from an EMBL/GenBank/DDBJ whole genome shotgun (WGS) entry which is preliminary data.</text>
</comment>
<keyword evidence="3" id="KW-0285">Flavoprotein</keyword>
<accession>M0C374</accession>
<keyword evidence="4" id="KW-0274">FAD</keyword>
<dbReference type="PATRIC" id="fig|1230457.4.peg.3257"/>
<name>M0C374_9EURY</name>
<dbReference type="eggNOG" id="arCOG01068">
    <property type="taxonomic scope" value="Archaea"/>
</dbReference>
<evidence type="ECO:0000256" key="6">
    <source>
        <dbReference type="ARBA" id="ARBA00023027"/>
    </source>
</evidence>
<dbReference type="GO" id="GO:0004148">
    <property type="term" value="F:dihydrolipoyl dehydrogenase (NADH) activity"/>
    <property type="evidence" value="ECO:0007669"/>
    <property type="project" value="UniProtKB-EC"/>
</dbReference>
<dbReference type="STRING" id="1230457.C476_16240"/>
<dbReference type="FunFam" id="3.30.390.30:FF:000001">
    <property type="entry name" value="Dihydrolipoyl dehydrogenase"/>
    <property type="match status" value="1"/>
</dbReference>
<dbReference type="SUPFAM" id="SSF55424">
    <property type="entry name" value="FAD/NAD-linked reductases, dimerisation (C-terminal) domain"/>
    <property type="match status" value="1"/>
</dbReference>
<dbReference type="GO" id="GO:0006103">
    <property type="term" value="P:2-oxoglutarate metabolic process"/>
    <property type="evidence" value="ECO:0007669"/>
    <property type="project" value="TreeGrafter"/>
</dbReference>
<evidence type="ECO:0000256" key="1">
    <source>
        <dbReference type="ARBA" id="ARBA00001974"/>
    </source>
</evidence>
<comment type="similarity">
    <text evidence="2">Belongs to the class-I pyridine nucleotide-disulfide oxidoreductase family.</text>
</comment>
<dbReference type="Proteomes" id="UP000011615">
    <property type="component" value="Unassembled WGS sequence"/>
</dbReference>
<dbReference type="GO" id="GO:0050660">
    <property type="term" value="F:flavin adenine dinucleotide binding"/>
    <property type="evidence" value="ECO:0007669"/>
    <property type="project" value="TreeGrafter"/>
</dbReference>
<feature type="domain" description="Pyridine nucleotide-disulphide oxidoreductase dimerisation" evidence="7">
    <location>
        <begin position="1"/>
        <end position="108"/>
    </location>
</feature>
<proteinExistence type="inferred from homology"/>
<dbReference type="PRINTS" id="PR00411">
    <property type="entry name" value="PNDRDTASEI"/>
</dbReference>
<evidence type="ECO:0000256" key="5">
    <source>
        <dbReference type="ARBA" id="ARBA00023002"/>
    </source>
</evidence>
<evidence type="ECO:0000256" key="3">
    <source>
        <dbReference type="ARBA" id="ARBA00022630"/>
    </source>
</evidence>
<reference evidence="8 9" key="1">
    <citation type="journal article" date="2014" name="PLoS Genet.">
        <title>Phylogenetically driven sequencing of extremely halophilic archaea reveals strategies for static and dynamic osmo-response.</title>
        <authorList>
            <person name="Becker E.A."/>
            <person name="Seitzer P.M."/>
            <person name="Tritt A."/>
            <person name="Larsen D."/>
            <person name="Krusor M."/>
            <person name="Yao A.I."/>
            <person name="Wu D."/>
            <person name="Madern D."/>
            <person name="Eisen J.A."/>
            <person name="Darling A.E."/>
            <person name="Facciotti M.T."/>
        </authorList>
    </citation>
    <scope>NUCLEOTIDE SEQUENCE [LARGE SCALE GENOMIC DNA]</scope>
    <source>
        <strain evidence="8 9">JCM 13563</strain>
    </source>
</reference>
<evidence type="ECO:0000256" key="4">
    <source>
        <dbReference type="ARBA" id="ARBA00022827"/>
    </source>
</evidence>
<keyword evidence="6" id="KW-0520">NAD</keyword>
<dbReference type="PANTHER" id="PTHR22912">
    <property type="entry name" value="DISULFIDE OXIDOREDUCTASE"/>
    <property type="match status" value="1"/>
</dbReference>
<keyword evidence="5 8" id="KW-0560">Oxidoreductase</keyword>
<dbReference type="EMBL" id="AOIT01000066">
    <property type="protein sequence ID" value="ELZ17103.1"/>
    <property type="molecule type" value="Genomic_DNA"/>
</dbReference>
<evidence type="ECO:0000313" key="9">
    <source>
        <dbReference type="Proteomes" id="UP000011615"/>
    </source>
</evidence>